<dbReference type="InterPro" id="IPR027417">
    <property type="entry name" value="P-loop_NTPase"/>
</dbReference>
<evidence type="ECO:0000313" key="4">
    <source>
        <dbReference type="Proteomes" id="UP000298061"/>
    </source>
</evidence>
<dbReference type="STRING" id="135208.A0A4Y9ZNP3"/>
<evidence type="ECO:0000313" key="3">
    <source>
        <dbReference type="EMBL" id="TFY75049.1"/>
    </source>
</evidence>
<accession>A0A4Y9ZNP3</accession>
<dbReference type="AlphaFoldDB" id="A0A4Y9ZNP3"/>
<dbReference type="Proteomes" id="UP000298061">
    <property type="component" value="Unassembled WGS sequence"/>
</dbReference>
<dbReference type="Pfam" id="PF00271">
    <property type="entry name" value="Helicase_C"/>
    <property type="match status" value="1"/>
</dbReference>
<reference evidence="3 4" key="1">
    <citation type="submission" date="2019-02" db="EMBL/GenBank/DDBJ databases">
        <title>Genome sequencing of the rare red list fungi Hericium alpestre (H. flagellum).</title>
        <authorList>
            <person name="Buettner E."/>
            <person name="Kellner H."/>
        </authorList>
    </citation>
    <scope>NUCLEOTIDE SEQUENCE [LARGE SCALE GENOMIC DNA]</scope>
    <source>
        <strain evidence="3 4">DSM 108284</strain>
    </source>
</reference>
<dbReference type="InterPro" id="IPR001650">
    <property type="entry name" value="Helicase_C-like"/>
</dbReference>
<dbReference type="Gene3D" id="3.40.50.300">
    <property type="entry name" value="P-loop containing nucleotide triphosphate hydrolases"/>
    <property type="match status" value="1"/>
</dbReference>
<dbReference type="OrthoDB" id="3010969at2759"/>
<keyword evidence="4" id="KW-1185">Reference proteome</keyword>
<protein>
    <recommendedName>
        <fullName evidence="2">Helicase C-terminal domain-containing protein</fullName>
    </recommendedName>
</protein>
<dbReference type="CDD" id="cd18785">
    <property type="entry name" value="SF2_C"/>
    <property type="match status" value="1"/>
</dbReference>
<evidence type="ECO:0000259" key="2">
    <source>
        <dbReference type="Pfam" id="PF00271"/>
    </source>
</evidence>
<feature type="region of interest" description="Disordered" evidence="1">
    <location>
        <begin position="106"/>
        <end position="127"/>
    </location>
</feature>
<feature type="region of interest" description="Disordered" evidence="1">
    <location>
        <begin position="325"/>
        <end position="365"/>
    </location>
</feature>
<evidence type="ECO:0000256" key="1">
    <source>
        <dbReference type="SAM" id="MobiDB-lite"/>
    </source>
</evidence>
<dbReference type="SUPFAM" id="SSF52540">
    <property type="entry name" value="P-loop containing nucleoside triphosphate hydrolases"/>
    <property type="match status" value="1"/>
</dbReference>
<feature type="compositionally biased region" description="Basic and acidic residues" evidence="1">
    <location>
        <begin position="106"/>
        <end position="118"/>
    </location>
</feature>
<feature type="domain" description="Helicase C-terminal" evidence="2">
    <location>
        <begin position="31"/>
        <end position="77"/>
    </location>
</feature>
<name>A0A4Y9ZNP3_9AGAM</name>
<organism evidence="3 4">
    <name type="scientific">Hericium alpestre</name>
    <dbReference type="NCBI Taxonomy" id="135208"/>
    <lineage>
        <taxon>Eukaryota</taxon>
        <taxon>Fungi</taxon>
        <taxon>Dikarya</taxon>
        <taxon>Basidiomycota</taxon>
        <taxon>Agaricomycotina</taxon>
        <taxon>Agaricomycetes</taxon>
        <taxon>Russulales</taxon>
        <taxon>Hericiaceae</taxon>
        <taxon>Hericium</taxon>
    </lineage>
</organism>
<gene>
    <name evidence="3" type="ORF">EWM64_g8964</name>
</gene>
<proteinExistence type="predicted"/>
<sequence length="365" mass="39699">MDKSKLSTHIQMYTALNWPSYNEATKKLLYNDPSANITIATVAMAEGIDAPDIQDVIIVGEVADPDEAHQRWGRAGRDWVKVKDARGIMYLTGSAWKKAEAILKGAQTREEDGSDCQKSKSSRKGPEMSLGMAQMICTPCLSAEQDCYYGNPSENPACFCETCSSSLLPSRRSTCNCSHCIPKMLPPTPKPPTNVPSGLAGKLIHANLKEEARSRLLALRAAIWRDASERDHGSIPMVAFLPDSVITSIINNFTALTSPDILDMLITSKRYLQPHAARLYLVICELRSLADAPARGELPPTSDANISVADDMMQIDPTEVTHVTHTSDETEIMGQRDVETARTPSQADTMTSTSTKLGQTSGGGN</sequence>
<dbReference type="EMBL" id="SFCI01001744">
    <property type="protein sequence ID" value="TFY75049.1"/>
    <property type="molecule type" value="Genomic_DNA"/>
</dbReference>
<comment type="caution">
    <text evidence="3">The sequence shown here is derived from an EMBL/GenBank/DDBJ whole genome shotgun (WGS) entry which is preliminary data.</text>
</comment>
<feature type="compositionally biased region" description="Polar residues" evidence="1">
    <location>
        <begin position="342"/>
        <end position="359"/>
    </location>
</feature>